<evidence type="ECO:0000313" key="2">
    <source>
        <dbReference type="EMBL" id="RHW69932.1"/>
    </source>
</evidence>
<organism evidence="2 3">
    <name type="scientific">Trypanosoma brucei equiperdum</name>
    <dbReference type="NCBI Taxonomy" id="630700"/>
    <lineage>
        <taxon>Eukaryota</taxon>
        <taxon>Discoba</taxon>
        <taxon>Euglenozoa</taxon>
        <taxon>Kinetoplastea</taxon>
        <taxon>Metakinetoplastina</taxon>
        <taxon>Trypanosomatida</taxon>
        <taxon>Trypanosomatidae</taxon>
        <taxon>Trypanosoma</taxon>
    </lineage>
</organism>
<feature type="region of interest" description="Disordered" evidence="1">
    <location>
        <begin position="597"/>
        <end position="620"/>
    </location>
</feature>
<sequence length="1432" mass="165101">MRRLQIRASLPFSSGELLISTTDNSWPSFTIRVQRRHTAGLSREQRRSQPNADPTTGHQISVVEPPDLTHHIQFGLNNLEYVTLPDVSEADRTRTDMEKERDMQKRFGEGGPGERTNRSSQQVRRDMLQGQQDVDGLPWEVRWRKTVIPTPEEMVQDVRDRFDLYIQDPIDREQEWYLHWKDRSFKIQKDRMIWPQGYTDYLDHYDAHGRRRVLPSDQRWSDTSWKHLADTKYKDRMWLIEGEERNAVHQSLKAEHELLGEEEQRQLEMADVYNGIVSGVVDLDPEQTYQALSGTADPLEVARTKMKLQAYGARQALECAKGIDSPRLDPISGLPKADMAPLPTGVTVEQGVAIAAHANIKNEMLEQTADIARQAGQDPVPALMKAHYKASKQYDDRPALRSLVEEKIERTTRTLETTSDSKLGDAGRIVEQIESSAVPVIGCKLNESEKLSEASCTSSETERQASKEGKPHKGTPAGFIEVKKRPQGAEPDIPTELYHVPCGRETEGMPEWYRRTLVETEPMIQSYGLTHDPLERRIVDTHEYYDPPQLTEDTRITNDDAVAGVSSFDELKMRKMKSLPELVEGYKPLPLYREVASGKGDAGPQDNGVSGGLAKRSDLLRKERQDRVRKAKVHYDPDILLPSLPWESDSIADPYRGVAKGDAIDFNKADLEKTWRAYRDTFRQSMTEFGNLTQVTTEDKCERMLMDVMDRFRRGDVGDHPQIPEELEAIFRMIFEAHTKHFLSDFYRFKGNRATEGKTVKAEADEILRRASAKCKLLGPNFMNFIQEMTSLELDSVRNNPAQRYAIMVRDRAYEPLGKPFINWINSELSEFIVNEFQGIEQLETHMEFLKRHVNDARAKCPMRLEGVRDSARDATVEAFYQWCRGALCFYAGKHLQRLCIDFADTRFRTRAEELFEDSIEWFSNYAKASNGIVQIPIPDSDPPYEYEEKDFLDGENAIYEEISGHLDKAEGLWHSGTSRRWYPVIDETEYIWYNERRGRITLALDISDRCLENVNKKTHPSVHPFPERARLFLEGAPLTQETAEHLWMRHLGDLYYEHSELMFRNGRFQSARIYREKCLNLYHLATRTAAERLPPSWKAPLLTRAKYLMRVYEPGSGVEEHIKDVERVVDRLFAEKEPPHWIEPFSELPYRLAVVHANLPAFGECITARVKSCVKNSPGNELLLKNMEQRSRGGAQLPETEEYFAAVDRVADEVFRKRILRWRSQECEGSDPYLFWTHLYFAFRVHPKSCEEVAKMWDMYEPAYLYIYTQGALASRNRGQKLINDALRRVCQILLPGDEKQKKVLLRELVKVREKLSHLVHRRELDQTIHALESHLADPSRQTFCYGTSLLYREALTHERIANNPSLRADLAARDYAELKQRKASLQTQGSSLNPQQAAKLQEQQGCTMLVDEEAIGLKPDPSTKELFETK</sequence>
<feature type="region of interest" description="Disordered" evidence="1">
    <location>
        <begin position="37"/>
        <end position="59"/>
    </location>
</feature>
<accession>A0A3L6KZZ8</accession>
<dbReference type="EMBL" id="QSBY01000010">
    <property type="protein sequence ID" value="RHW69932.1"/>
    <property type="molecule type" value="Genomic_DNA"/>
</dbReference>
<name>A0A3L6KZZ8_9TRYP</name>
<dbReference type="Proteomes" id="UP000266743">
    <property type="component" value="Chromosome 10"/>
</dbReference>
<protein>
    <submittedName>
        <fullName evidence="2">Uncharacterized protein</fullName>
    </submittedName>
</protein>
<evidence type="ECO:0000256" key="1">
    <source>
        <dbReference type="SAM" id="MobiDB-lite"/>
    </source>
</evidence>
<feature type="region of interest" description="Disordered" evidence="1">
    <location>
        <begin position="92"/>
        <end position="125"/>
    </location>
</feature>
<feature type="compositionally biased region" description="Polar residues" evidence="1">
    <location>
        <begin position="48"/>
        <end position="59"/>
    </location>
</feature>
<reference evidence="2 3" key="1">
    <citation type="submission" date="2018-09" db="EMBL/GenBank/DDBJ databases">
        <title>whole genome sequence of T. equiperdum IVM-t1 strain.</title>
        <authorList>
            <person name="Suganuma K."/>
        </authorList>
    </citation>
    <scope>NUCLEOTIDE SEQUENCE [LARGE SCALE GENOMIC DNA]</scope>
    <source>
        <strain evidence="2 3">IVM-t1</strain>
    </source>
</reference>
<proteinExistence type="predicted"/>
<feature type="compositionally biased region" description="Basic and acidic residues" evidence="1">
    <location>
        <begin position="460"/>
        <end position="471"/>
    </location>
</feature>
<evidence type="ECO:0000313" key="3">
    <source>
        <dbReference type="Proteomes" id="UP000266743"/>
    </source>
</evidence>
<gene>
    <name evidence="2" type="ORF">DPX39_100082600</name>
</gene>
<feature type="region of interest" description="Disordered" evidence="1">
    <location>
        <begin position="449"/>
        <end position="478"/>
    </location>
</feature>
<comment type="caution">
    <text evidence="2">The sequence shown here is derived from an EMBL/GenBank/DDBJ whole genome shotgun (WGS) entry which is preliminary data.</text>
</comment>
<feature type="compositionally biased region" description="Basic and acidic residues" evidence="1">
    <location>
        <begin position="92"/>
        <end position="108"/>
    </location>
</feature>